<dbReference type="PANTHER" id="PTHR37299">
    <property type="entry name" value="TRANSCRIPTIONAL REGULATOR-RELATED"/>
    <property type="match status" value="1"/>
</dbReference>
<dbReference type="InterPro" id="IPR007492">
    <property type="entry name" value="LytTR_DNA-bd_dom"/>
</dbReference>
<dbReference type="Proteomes" id="UP000460287">
    <property type="component" value="Unassembled WGS sequence"/>
</dbReference>
<keyword evidence="6" id="KW-1185">Reference proteome</keyword>
<evidence type="ECO:0000256" key="2">
    <source>
        <dbReference type="ARBA" id="ARBA00023012"/>
    </source>
</evidence>
<keyword evidence="3" id="KW-0010">Activator</keyword>
<comment type="caution">
    <text evidence="5">The sequence shown here is derived from an EMBL/GenBank/DDBJ whole genome shotgun (WGS) entry which is preliminary data.</text>
</comment>
<evidence type="ECO:0000313" key="6">
    <source>
        <dbReference type="Proteomes" id="UP000460287"/>
    </source>
</evidence>
<dbReference type="AlphaFoldDB" id="A0A7X2MYH8"/>
<evidence type="ECO:0000256" key="3">
    <source>
        <dbReference type="ARBA" id="ARBA00023159"/>
    </source>
</evidence>
<keyword evidence="1" id="KW-0963">Cytoplasm</keyword>
<proteinExistence type="predicted"/>
<dbReference type="PANTHER" id="PTHR37299:SF3">
    <property type="entry name" value="STAGE 0 SPORULATION PROTEIN A HOMOLOG"/>
    <property type="match status" value="1"/>
</dbReference>
<dbReference type="GO" id="GO:0003677">
    <property type="term" value="F:DNA binding"/>
    <property type="evidence" value="ECO:0007669"/>
    <property type="project" value="InterPro"/>
</dbReference>
<evidence type="ECO:0000313" key="5">
    <source>
        <dbReference type="EMBL" id="MSR91429.1"/>
    </source>
</evidence>
<dbReference type="SMART" id="SM00850">
    <property type="entry name" value="LytTR"/>
    <property type="match status" value="1"/>
</dbReference>
<sequence length="109" mass="12901">MQLSALNGNKNDTLINVDFDEIIYFETSTIIHKVILHCKNRQVEFYSKMKDVENMIDERFCRCHNSFLINKDKIKEIDKKNRIVYMINGEECLVSTRGIKKLLNSEKEI</sequence>
<gene>
    <name evidence="5" type="ORF">FYJ33_08380</name>
</gene>
<evidence type="ECO:0000256" key="1">
    <source>
        <dbReference type="ARBA" id="ARBA00022490"/>
    </source>
</evidence>
<dbReference type="PROSITE" id="PS50930">
    <property type="entry name" value="HTH_LYTTR"/>
    <property type="match status" value="1"/>
</dbReference>
<evidence type="ECO:0000259" key="4">
    <source>
        <dbReference type="PROSITE" id="PS50930"/>
    </source>
</evidence>
<dbReference type="Pfam" id="PF04397">
    <property type="entry name" value="LytTR"/>
    <property type="match status" value="1"/>
</dbReference>
<accession>A0A7X2MYH8</accession>
<reference evidence="5 6" key="1">
    <citation type="submission" date="2019-08" db="EMBL/GenBank/DDBJ databases">
        <title>In-depth cultivation of the pig gut microbiome towards novel bacterial diversity and tailored functional studies.</title>
        <authorList>
            <person name="Wylensek D."/>
            <person name="Hitch T.C.A."/>
            <person name="Clavel T."/>
        </authorList>
    </citation>
    <scope>NUCLEOTIDE SEQUENCE [LARGE SCALE GENOMIC DNA]</scope>
    <source>
        <strain evidence="5 6">WCA-383-APC-5B</strain>
    </source>
</reference>
<dbReference type="Gene3D" id="2.40.50.1020">
    <property type="entry name" value="LytTr DNA-binding domain"/>
    <property type="match status" value="1"/>
</dbReference>
<keyword evidence="2" id="KW-0902">Two-component regulatory system</keyword>
<name>A0A7X2MYH8_9CLOT</name>
<dbReference type="EMBL" id="VULX01000010">
    <property type="protein sequence ID" value="MSR91429.1"/>
    <property type="molecule type" value="Genomic_DNA"/>
</dbReference>
<dbReference type="InterPro" id="IPR046947">
    <property type="entry name" value="LytR-like"/>
</dbReference>
<feature type="domain" description="HTH LytTR-type" evidence="4">
    <location>
        <begin position="6"/>
        <end position="109"/>
    </location>
</feature>
<protein>
    <submittedName>
        <fullName evidence="5">LytTR family transcriptional regulator</fullName>
    </submittedName>
</protein>
<organism evidence="5 6">
    <name type="scientific">Inconstantimicrobium porci</name>
    <dbReference type="NCBI Taxonomy" id="2652291"/>
    <lineage>
        <taxon>Bacteria</taxon>
        <taxon>Bacillati</taxon>
        <taxon>Bacillota</taxon>
        <taxon>Clostridia</taxon>
        <taxon>Eubacteriales</taxon>
        <taxon>Clostridiaceae</taxon>
        <taxon>Inconstantimicrobium</taxon>
    </lineage>
</organism>
<dbReference type="GO" id="GO:0000156">
    <property type="term" value="F:phosphorelay response regulator activity"/>
    <property type="evidence" value="ECO:0007669"/>
    <property type="project" value="InterPro"/>
</dbReference>